<sequence length="188" mass="19337">MATPLVVRSTQAVVNGLSMVVYYGCPDVVHTRRGRTLVRAAATAAAAIAVIPDLRDGAAELREASGELRQAREALRELPLPARLGLVATGAGFSALAVLGSVRFEKWAFRTGEARRLAGEPLAHTRTGLVMGALALVTSLIPPPQAGGGGGGGGGGDDDPEVPDPPPDPEELDIVIPDDARELTAVHA</sequence>
<dbReference type="OrthoDB" id="3268681at2"/>
<dbReference type="AlphaFoldDB" id="A0A2A9CYN1"/>
<reference evidence="2 3" key="1">
    <citation type="submission" date="2017-10" db="EMBL/GenBank/DDBJ databases">
        <title>Sequencing the genomes of 1000 actinobacteria strains.</title>
        <authorList>
            <person name="Klenk H.-P."/>
        </authorList>
    </citation>
    <scope>NUCLEOTIDE SEQUENCE [LARGE SCALE GENOMIC DNA]</scope>
    <source>
        <strain evidence="2 3">DSM 21801</strain>
    </source>
</reference>
<evidence type="ECO:0000256" key="1">
    <source>
        <dbReference type="SAM" id="MobiDB-lite"/>
    </source>
</evidence>
<evidence type="ECO:0000313" key="3">
    <source>
        <dbReference type="Proteomes" id="UP000224915"/>
    </source>
</evidence>
<feature type="region of interest" description="Disordered" evidence="1">
    <location>
        <begin position="141"/>
        <end position="177"/>
    </location>
</feature>
<evidence type="ECO:0000313" key="2">
    <source>
        <dbReference type="EMBL" id="PFG18782.1"/>
    </source>
</evidence>
<dbReference type="EMBL" id="PDJD01000001">
    <property type="protein sequence ID" value="PFG18782.1"/>
    <property type="molecule type" value="Genomic_DNA"/>
</dbReference>
<organism evidence="2 3">
    <name type="scientific">Serinibacter salmoneus</name>
    <dbReference type="NCBI Taxonomy" id="556530"/>
    <lineage>
        <taxon>Bacteria</taxon>
        <taxon>Bacillati</taxon>
        <taxon>Actinomycetota</taxon>
        <taxon>Actinomycetes</taxon>
        <taxon>Micrococcales</taxon>
        <taxon>Beutenbergiaceae</taxon>
        <taxon>Serinibacter</taxon>
    </lineage>
</organism>
<proteinExistence type="predicted"/>
<feature type="compositionally biased region" description="Acidic residues" evidence="1">
    <location>
        <begin position="156"/>
        <end position="173"/>
    </location>
</feature>
<dbReference type="RefSeq" id="WP_098468020.1">
    <property type="nucleotide sequence ID" value="NZ_PDJD01000001.1"/>
</dbReference>
<protein>
    <submittedName>
        <fullName evidence="2">Uncharacterized protein</fullName>
    </submittedName>
</protein>
<comment type="caution">
    <text evidence="2">The sequence shown here is derived from an EMBL/GenBank/DDBJ whole genome shotgun (WGS) entry which is preliminary data.</text>
</comment>
<name>A0A2A9CYN1_9MICO</name>
<gene>
    <name evidence="2" type="ORF">ATL40_0325</name>
</gene>
<dbReference type="Proteomes" id="UP000224915">
    <property type="component" value="Unassembled WGS sequence"/>
</dbReference>
<feature type="compositionally biased region" description="Gly residues" evidence="1">
    <location>
        <begin position="146"/>
        <end position="155"/>
    </location>
</feature>
<accession>A0A2A9CYN1</accession>
<keyword evidence="3" id="KW-1185">Reference proteome</keyword>